<evidence type="ECO:0000256" key="1">
    <source>
        <dbReference type="SAM" id="MobiDB-lite"/>
    </source>
</evidence>
<sequence>MRWILQIGFYSINLAATSSPSSEILTSIKHQTLAAKPSTIVVVNSYDATNIMHCRHHETSSLDHHPRYKAATRHHPSRSHGSCHDHHLPPPSNPRAPPPIFTITKPAYQKSPHQAKP</sequence>
<accession>A0A0S3SY67</accession>
<organism evidence="2 3">
    <name type="scientific">Vigna angularis var. angularis</name>
    <dbReference type="NCBI Taxonomy" id="157739"/>
    <lineage>
        <taxon>Eukaryota</taxon>
        <taxon>Viridiplantae</taxon>
        <taxon>Streptophyta</taxon>
        <taxon>Embryophyta</taxon>
        <taxon>Tracheophyta</taxon>
        <taxon>Spermatophyta</taxon>
        <taxon>Magnoliopsida</taxon>
        <taxon>eudicotyledons</taxon>
        <taxon>Gunneridae</taxon>
        <taxon>Pentapetalae</taxon>
        <taxon>rosids</taxon>
        <taxon>fabids</taxon>
        <taxon>Fabales</taxon>
        <taxon>Fabaceae</taxon>
        <taxon>Papilionoideae</taxon>
        <taxon>50 kb inversion clade</taxon>
        <taxon>NPAAA clade</taxon>
        <taxon>indigoferoid/millettioid clade</taxon>
        <taxon>Phaseoleae</taxon>
        <taxon>Vigna</taxon>
    </lineage>
</organism>
<dbReference type="Proteomes" id="UP000291084">
    <property type="component" value="Chromosome 9"/>
</dbReference>
<evidence type="ECO:0000313" key="3">
    <source>
        <dbReference type="Proteomes" id="UP000291084"/>
    </source>
</evidence>
<protein>
    <submittedName>
        <fullName evidence="2">Uncharacterized protein</fullName>
    </submittedName>
</protein>
<dbReference type="EMBL" id="AP015042">
    <property type="protein sequence ID" value="BAT97737.1"/>
    <property type="molecule type" value="Genomic_DNA"/>
</dbReference>
<keyword evidence="3" id="KW-1185">Reference proteome</keyword>
<feature type="compositionally biased region" description="Pro residues" evidence="1">
    <location>
        <begin position="89"/>
        <end position="100"/>
    </location>
</feature>
<name>A0A0S3SY67_PHAAN</name>
<reference evidence="2 3" key="1">
    <citation type="journal article" date="2015" name="Sci. Rep.">
        <title>The power of single molecule real-time sequencing technology in the de novo assembly of a eukaryotic genome.</title>
        <authorList>
            <person name="Sakai H."/>
            <person name="Naito K."/>
            <person name="Ogiso-Tanaka E."/>
            <person name="Takahashi Y."/>
            <person name="Iseki K."/>
            <person name="Muto C."/>
            <person name="Satou K."/>
            <person name="Teruya K."/>
            <person name="Shiroma A."/>
            <person name="Shimoji M."/>
            <person name="Hirano T."/>
            <person name="Itoh T."/>
            <person name="Kaga A."/>
            <person name="Tomooka N."/>
        </authorList>
    </citation>
    <scope>NUCLEOTIDE SEQUENCE [LARGE SCALE GENOMIC DNA]</scope>
    <source>
        <strain evidence="3">cv. Shumari</strain>
    </source>
</reference>
<dbReference type="AlphaFoldDB" id="A0A0S3SY67"/>
<feature type="region of interest" description="Disordered" evidence="1">
    <location>
        <begin position="57"/>
        <end position="117"/>
    </location>
</feature>
<evidence type="ECO:0000313" key="2">
    <source>
        <dbReference type="EMBL" id="BAT97737.1"/>
    </source>
</evidence>
<proteinExistence type="predicted"/>
<feature type="compositionally biased region" description="Basic residues" evidence="1">
    <location>
        <begin position="66"/>
        <end position="78"/>
    </location>
</feature>
<gene>
    <name evidence="2" type="primary">Vigan.09G126800</name>
    <name evidence="2" type="ORF">VIGAN_09126800</name>
</gene>